<keyword evidence="7" id="KW-0067">ATP-binding</keyword>
<dbReference type="AlphaFoldDB" id="A0A060NSC3"/>
<dbReference type="InterPro" id="IPR036615">
    <property type="entry name" value="Mur_ligase_C_dom_sf"/>
</dbReference>
<dbReference type="Proteomes" id="UP000066014">
    <property type="component" value="Chromosome"/>
</dbReference>
<keyword evidence="2 7" id="KW-0132">Cell division</keyword>
<comment type="subcellular location">
    <subcellularLocation>
        <location evidence="7 8">Cytoplasm</location>
    </subcellularLocation>
</comment>
<dbReference type="HOGENOM" id="CLU_022291_3_2_4"/>
<dbReference type="GO" id="GO:0000287">
    <property type="term" value="F:magnesium ion binding"/>
    <property type="evidence" value="ECO:0007669"/>
    <property type="project" value="UniProtKB-UniRule"/>
</dbReference>
<proteinExistence type="inferred from homology"/>
<dbReference type="PANTHER" id="PTHR23135">
    <property type="entry name" value="MUR LIGASE FAMILY MEMBER"/>
    <property type="match status" value="1"/>
</dbReference>
<reference evidence="12 13" key="1">
    <citation type="journal article" date="2014" name="Nat. Commun.">
        <title>Physiological and genomic features of highly alkaliphilic hydrogen-utilizing Betaproteobacteria from a continental serpentinizing site.</title>
        <authorList>
            <person name="Suzuki S."/>
            <person name="Kuenen J.G."/>
            <person name="Schipper K."/>
            <person name="van der Velde S."/>
            <person name="Ishii S."/>
            <person name="Wu A."/>
            <person name="Sorokin D.Y."/>
            <person name="Tenney A."/>
            <person name="Meng X.Y."/>
            <person name="Morrill P.L."/>
            <person name="Kamagata Y."/>
            <person name="Muyzer G."/>
            <person name="Nealson K.H."/>
        </authorList>
    </citation>
    <scope>NUCLEOTIDE SEQUENCE [LARGE SCALE GENOMIC DNA]</scope>
    <source>
        <strain evidence="12 13">B1</strain>
    </source>
</reference>
<feature type="binding site" evidence="7">
    <location>
        <position position="188"/>
    </location>
    <ligand>
        <name>UDP-N-acetyl-alpha-D-muramoyl-L-alanyl-D-glutamate</name>
        <dbReference type="ChEBI" id="CHEBI:83900"/>
    </ligand>
</feature>
<feature type="domain" description="Mur ligase central" evidence="11">
    <location>
        <begin position="108"/>
        <end position="330"/>
    </location>
</feature>
<gene>
    <name evidence="7" type="primary">murE</name>
    <name evidence="12" type="ORF">SMCB_2027</name>
</gene>
<evidence type="ECO:0000313" key="12">
    <source>
        <dbReference type="EMBL" id="BAO84255.1"/>
    </source>
</evidence>
<dbReference type="InterPro" id="IPR013221">
    <property type="entry name" value="Mur_ligase_cen"/>
</dbReference>
<dbReference type="GO" id="GO:0005524">
    <property type="term" value="F:ATP binding"/>
    <property type="evidence" value="ECO:0007669"/>
    <property type="project" value="UniProtKB-UniRule"/>
</dbReference>
<dbReference type="Pfam" id="PF01225">
    <property type="entry name" value="Mur_ligase"/>
    <property type="match status" value="1"/>
</dbReference>
<feature type="short sequence motif" description="Meso-diaminopimelate recognition motif" evidence="7">
    <location>
        <begin position="432"/>
        <end position="435"/>
    </location>
</feature>
<comment type="similarity">
    <text evidence="1 7">Belongs to the MurCDEF family. MurE subfamily.</text>
</comment>
<feature type="domain" description="Mur ligase N-terminal catalytic" evidence="9">
    <location>
        <begin position="25"/>
        <end position="67"/>
    </location>
</feature>
<dbReference type="NCBIfam" id="NF001126">
    <property type="entry name" value="PRK00139.1-4"/>
    <property type="match status" value="1"/>
</dbReference>
<feature type="binding site" evidence="7">
    <location>
        <begin position="153"/>
        <end position="154"/>
    </location>
    <ligand>
        <name>UDP-N-acetyl-alpha-D-muramoyl-L-alanyl-D-glutamate</name>
        <dbReference type="ChEBI" id="CHEBI:83900"/>
    </ligand>
</feature>
<keyword evidence="13" id="KW-1185">Reference proteome</keyword>
<dbReference type="RefSeq" id="WP_045536754.1">
    <property type="nucleotide sequence ID" value="NZ_AP014569.1"/>
</dbReference>
<dbReference type="SUPFAM" id="SSF53244">
    <property type="entry name" value="MurD-like peptide ligases, peptide-binding domain"/>
    <property type="match status" value="1"/>
</dbReference>
<dbReference type="UniPathway" id="UPA00219"/>
<dbReference type="Gene3D" id="3.40.1390.10">
    <property type="entry name" value="MurE/MurF, N-terminal domain"/>
    <property type="match status" value="1"/>
</dbReference>
<dbReference type="EC" id="6.3.2.13" evidence="7"/>
<sequence length="531" mass="56993">MIQQFKQASEAVAWLQALGAQRLVSDSRQVQPGDAFVAWPGSGHDGRQFVAAALQAGAVACLVEAQGLEAWDWSDARIAALPGLKAAAGPVAHHFYGAPSERLRVVAITGTNGKTSSAWWCSQWLQAVGESAALIGTLGTGMAGTELTSTGFTTPDPMTLQTLLRRYADQGLHTVVMEASSIGLDEGRLNGARLHTAVFTNLSQDHLDYHGTMEAYWAAKRALFDWPGLQVAVVNIDDAHGRELAADLAQRPGLDLWTVSTEPAAQRPARLRLLERRWSTTGIDFVVQEVKVEQEGRPVEAPEPGAERISLSLDVVGDYNLSNLLCALAVLRASGHTLAAAAQASAALQPVPGRMQAAWTDGPASLPLLLVDYAHTPDAVEKALQALQPLAEHRGGRLWCVLGCGGERDRSKRPLMAAAAEREAARLVLTSDNPRGEDPLQILLEMQAGLTEPVRAIVEPDRAEAIQEAVDMADARDIILLAGKGHEDYQEIAGVRHPFSDVVQGRLALQRRWRNEQGEQGEQGTPEGSPA</sequence>
<dbReference type="PANTHER" id="PTHR23135:SF4">
    <property type="entry name" value="UDP-N-ACETYLMURAMOYL-L-ALANYL-D-GLUTAMATE--2,6-DIAMINOPIMELATE LIGASE MURE HOMOLOG, CHLOROPLASTIC"/>
    <property type="match status" value="1"/>
</dbReference>
<name>A0A060NSC3_9BURK</name>
<dbReference type="Gene3D" id="3.90.190.20">
    <property type="entry name" value="Mur ligase, C-terminal domain"/>
    <property type="match status" value="1"/>
</dbReference>
<evidence type="ECO:0000256" key="4">
    <source>
        <dbReference type="ARBA" id="ARBA00022984"/>
    </source>
</evidence>
<dbReference type="GO" id="GO:0008765">
    <property type="term" value="F:UDP-N-acetylmuramoylalanyl-D-glutamate-2,6-diaminopimelate ligase activity"/>
    <property type="evidence" value="ECO:0007669"/>
    <property type="project" value="UniProtKB-UniRule"/>
</dbReference>
<evidence type="ECO:0000259" key="9">
    <source>
        <dbReference type="Pfam" id="PF01225"/>
    </source>
</evidence>
<dbReference type="OrthoDB" id="9800958at2"/>
<feature type="binding site" evidence="7">
    <location>
        <begin position="110"/>
        <end position="116"/>
    </location>
    <ligand>
        <name>ATP</name>
        <dbReference type="ChEBI" id="CHEBI:30616"/>
    </ligand>
</feature>
<comment type="function">
    <text evidence="7">Catalyzes the addition of meso-diaminopimelic acid to the nucleotide precursor UDP-N-acetylmuramoyl-L-alanyl-D-glutamate (UMAG) in the biosynthesis of bacterial cell-wall peptidoglycan.</text>
</comment>
<keyword evidence="4 7" id="KW-0573">Peptidoglycan synthesis</keyword>
<protein>
    <recommendedName>
        <fullName evidence="7">UDP-N-acetylmuramoyl-L-alanyl-D-glutamate--2,6-diaminopimelate ligase</fullName>
        <ecNumber evidence="7">6.3.2.13</ecNumber>
    </recommendedName>
    <alternativeName>
        <fullName evidence="7">Meso-A2pm-adding enzyme</fullName>
    </alternativeName>
    <alternativeName>
        <fullName evidence="7">Meso-diaminopimelate-adding enzyme</fullName>
    </alternativeName>
    <alternativeName>
        <fullName evidence="7">UDP-MurNAc-L-Ala-D-Glu:meso-diaminopimelate ligase</fullName>
    </alternativeName>
    <alternativeName>
        <fullName evidence="7">UDP-MurNAc-tripeptide synthetase</fullName>
    </alternativeName>
    <alternativeName>
        <fullName evidence="7">UDP-N-acetylmuramyl-tripeptide synthetase</fullName>
    </alternativeName>
</protein>
<feature type="binding site" evidence="7">
    <location>
        <position position="180"/>
    </location>
    <ligand>
        <name>UDP-N-acetyl-alpha-D-muramoyl-L-alanyl-D-glutamate</name>
        <dbReference type="ChEBI" id="CHEBI:83900"/>
    </ligand>
</feature>
<dbReference type="InterPro" id="IPR005761">
    <property type="entry name" value="UDP-N-AcMur-Glu-dNH2Pim_ligase"/>
</dbReference>
<dbReference type="KEGG" id="cbab:SMCB_2027"/>
<keyword evidence="7" id="KW-0963">Cytoplasm</keyword>
<evidence type="ECO:0000313" key="13">
    <source>
        <dbReference type="Proteomes" id="UP000066014"/>
    </source>
</evidence>
<organism evidence="12 13">
    <name type="scientific">Serpentinimonas maccroryi</name>
    <dbReference type="NCBI Taxonomy" id="1458426"/>
    <lineage>
        <taxon>Bacteria</taxon>
        <taxon>Pseudomonadati</taxon>
        <taxon>Pseudomonadota</taxon>
        <taxon>Betaproteobacteria</taxon>
        <taxon>Burkholderiales</taxon>
        <taxon>Comamonadaceae</taxon>
        <taxon>Serpentinimonas</taxon>
    </lineage>
</organism>
<dbReference type="SUPFAM" id="SSF53623">
    <property type="entry name" value="MurD-like peptide ligases, catalytic domain"/>
    <property type="match status" value="1"/>
</dbReference>
<evidence type="ECO:0000256" key="2">
    <source>
        <dbReference type="ARBA" id="ARBA00022618"/>
    </source>
</evidence>
<evidence type="ECO:0000256" key="6">
    <source>
        <dbReference type="ARBA" id="ARBA00023316"/>
    </source>
</evidence>
<evidence type="ECO:0000256" key="8">
    <source>
        <dbReference type="RuleBase" id="RU004135"/>
    </source>
</evidence>
<accession>A0A060NSC3</accession>
<keyword evidence="7" id="KW-0436">Ligase</keyword>
<feature type="binding site" evidence="7">
    <location>
        <position position="408"/>
    </location>
    <ligand>
        <name>meso-2,6-diaminopimelate</name>
        <dbReference type="ChEBI" id="CHEBI:57791"/>
    </ligand>
</feature>
<feature type="binding site" evidence="7">
    <location>
        <begin position="432"/>
        <end position="435"/>
    </location>
    <ligand>
        <name>meso-2,6-diaminopimelate</name>
        <dbReference type="ChEBI" id="CHEBI:57791"/>
    </ligand>
</feature>
<feature type="binding site" evidence="7">
    <location>
        <position position="27"/>
    </location>
    <ligand>
        <name>UDP-N-acetyl-alpha-D-muramoyl-L-alanyl-D-glutamate</name>
        <dbReference type="ChEBI" id="CHEBI:83900"/>
    </ligand>
</feature>
<dbReference type="GO" id="GO:0005737">
    <property type="term" value="C:cytoplasm"/>
    <property type="evidence" value="ECO:0007669"/>
    <property type="project" value="UniProtKB-SubCell"/>
</dbReference>
<feature type="binding site" evidence="7">
    <location>
        <position position="483"/>
    </location>
    <ligand>
        <name>meso-2,6-diaminopimelate</name>
        <dbReference type="ChEBI" id="CHEBI:57791"/>
    </ligand>
</feature>
<comment type="pathway">
    <text evidence="7 8">Cell wall biogenesis; peptidoglycan biosynthesis.</text>
</comment>
<dbReference type="STRING" id="1458426.SMCB_2027"/>
<evidence type="ECO:0000256" key="5">
    <source>
        <dbReference type="ARBA" id="ARBA00023306"/>
    </source>
</evidence>
<dbReference type="GO" id="GO:0071555">
    <property type="term" value="P:cell wall organization"/>
    <property type="evidence" value="ECO:0007669"/>
    <property type="project" value="UniProtKB-KW"/>
</dbReference>
<evidence type="ECO:0000259" key="11">
    <source>
        <dbReference type="Pfam" id="PF08245"/>
    </source>
</evidence>
<keyword evidence="7" id="KW-0460">Magnesium</keyword>
<dbReference type="Gene3D" id="3.40.1190.10">
    <property type="entry name" value="Mur-like, catalytic domain"/>
    <property type="match status" value="1"/>
</dbReference>
<keyword evidence="5 7" id="KW-0131">Cell cycle</keyword>
<dbReference type="Pfam" id="PF02875">
    <property type="entry name" value="Mur_ligase_C"/>
    <property type="match status" value="1"/>
</dbReference>
<keyword evidence="3 7" id="KW-0133">Cell shape</keyword>
<comment type="caution">
    <text evidence="7">Lacks conserved residue(s) required for the propagation of feature annotation.</text>
</comment>
<dbReference type="InterPro" id="IPR036565">
    <property type="entry name" value="Mur-like_cat_sf"/>
</dbReference>
<dbReference type="InterPro" id="IPR035911">
    <property type="entry name" value="MurE/MurF_N"/>
</dbReference>
<keyword evidence="7" id="KW-0547">Nucleotide-binding</keyword>
<dbReference type="Pfam" id="PF08245">
    <property type="entry name" value="Mur_ligase_M"/>
    <property type="match status" value="1"/>
</dbReference>
<dbReference type="NCBIfam" id="TIGR01085">
    <property type="entry name" value="murE"/>
    <property type="match status" value="1"/>
</dbReference>
<dbReference type="EMBL" id="AP014569">
    <property type="protein sequence ID" value="BAO84255.1"/>
    <property type="molecule type" value="Genomic_DNA"/>
</dbReference>
<dbReference type="HAMAP" id="MF_00208">
    <property type="entry name" value="MurE"/>
    <property type="match status" value="1"/>
</dbReference>
<dbReference type="GO" id="GO:0051301">
    <property type="term" value="P:cell division"/>
    <property type="evidence" value="ECO:0007669"/>
    <property type="project" value="UniProtKB-KW"/>
</dbReference>
<dbReference type="InterPro" id="IPR000713">
    <property type="entry name" value="Mur_ligase_N"/>
</dbReference>
<dbReference type="SUPFAM" id="SSF63418">
    <property type="entry name" value="MurE/MurF N-terminal domain"/>
    <property type="match status" value="1"/>
</dbReference>
<comment type="catalytic activity">
    <reaction evidence="7">
        <text>UDP-N-acetyl-alpha-D-muramoyl-L-alanyl-D-glutamate + meso-2,6-diaminopimelate + ATP = UDP-N-acetyl-alpha-D-muramoyl-L-alanyl-gamma-D-glutamyl-meso-2,6-diaminopimelate + ADP + phosphate + H(+)</text>
        <dbReference type="Rhea" id="RHEA:23676"/>
        <dbReference type="ChEBI" id="CHEBI:15378"/>
        <dbReference type="ChEBI" id="CHEBI:30616"/>
        <dbReference type="ChEBI" id="CHEBI:43474"/>
        <dbReference type="ChEBI" id="CHEBI:57791"/>
        <dbReference type="ChEBI" id="CHEBI:83900"/>
        <dbReference type="ChEBI" id="CHEBI:83905"/>
        <dbReference type="ChEBI" id="CHEBI:456216"/>
        <dbReference type="EC" id="6.3.2.13"/>
    </reaction>
</comment>
<dbReference type="InterPro" id="IPR004101">
    <property type="entry name" value="Mur_ligase_C"/>
</dbReference>
<feature type="binding site" evidence="7">
    <location>
        <position position="487"/>
    </location>
    <ligand>
        <name>meso-2,6-diaminopimelate</name>
        <dbReference type="ChEBI" id="CHEBI:57791"/>
    </ligand>
</feature>
<evidence type="ECO:0000256" key="1">
    <source>
        <dbReference type="ARBA" id="ARBA00005898"/>
    </source>
</evidence>
<evidence type="ECO:0000256" key="7">
    <source>
        <dbReference type="HAMAP-Rule" id="MF_00208"/>
    </source>
</evidence>
<feature type="modified residue" description="N6-carboxylysine" evidence="7">
    <location>
        <position position="220"/>
    </location>
</feature>
<keyword evidence="6 7" id="KW-0961">Cell wall biogenesis/degradation</keyword>
<evidence type="ECO:0000259" key="10">
    <source>
        <dbReference type="Pfam" id="PF02875"/>
    </source>
</evidence>
<dbReference type="GO" id="GO:0008360">
    <property type="term" value="P:regulation of cell shape"/>
    <property type="evidence" value="ECO:0007669"/>
    <property type="project" value="UniProtKB-KW"/>
</dbReference>
<comment type="cofactor">
    <cofactor evidence="7">
        <name>Mg(2+)</name>
        <dbReference type="ChEBI" id="CHEBI:18420"/>
    </cofactor>
</comment>
<dbReference type="GO" id="GO:0009252">
    <property type="term" value="P:peptidoglycan biosynthetic process"/>
    <property type="evidence" value="ECO:0007669"/>
    <property type="project" value="UniProtKB-UniRule"/>
</dbReference>
<evidence type="ECO:0000256" key="3">
    <source>
        <dbReference type="ARBA" id="ARBA00022960"/>
    </source>
</evidence>
<feature type="domain" description="Mur ligase C-terminal" evidence="10">
    <location>
        <begin position="353"/>
        <end position="485"/>
    </location>
</feature>
<comment type="PTM">
    <text evidence="7">Carboxylation is probably crucial for Mg(2+) binding and, consequently, for the gamma-phosphate positioning of ATP.</text>
</comment>